<evidence type="ECO:0000259" key="7">
    <source>
        <dbReference type="PROSITE" id="PS51293"/>
    </source>
</evidence>
<evidence type="ECO:0000313" key="8">
    <source>
        <dbReference type="EMBL" id="KAB5547630.1"/>
    </source>
</evidence>
<name>A0A5N5LY48_9ROSI</name>
<evidence type="ECO:0000256" key="2">
    <source>
        <dbReference type="ARBA" id="ARBA00023015"/>
    </source>
</evidence>
<feature type="domain" description="SANT" evidence="7">
    <location>
        <begin position="240"/>
        <end position="295"/>
    </location>
</feature>
<dbReference type="GO" id="GO:0003700">
    <property type="term" value="F:DNA-binding transcription factor activity"/>
    <property type="evidence" value="ECO:0007669"/>
    <property type="project" value="InterPro"/>
</dbReference>
<dbReference type="InterPro" id="IPR017884">
    <property type="entry name" value="SANT_dom"/>
</dbReference>
<keyword evidence="2" id="KW-0805">Transcription regulation</keyword>
<dbReference type="Gene3D" id="1.10.10.60">
    <property type="entry name" value="Homeodomain-like"/>
    <property type="match status" value="1"/>
</dbReference>
<accession>A0A5N5LY48</accession>
<dbReference type="PROSITE" id="PS50090">
    <property type="entry name" value="MYB_LIKE"/>
    <property type="match status" value="1"/>
</dbReference>
<evidence type="ECO:0000313" key="9">
    <source>
        <dbReference type="Proteomes" id="UP000326939"/>
    </source>
</evidence>
<protein>
    <submittedName>
        <fullName evidence="8">Uncharacterized protein</fullName>
    </submittedName>
</protein>
<evidence type="ECO:0000256" key="5">
    <source>
        <dbReference type="SAM" id="SignalP"/>
    </source>
</evidence>
<dbReference type="SMART" id="SM00717">
    <property type="entry name" value="SANT"/>
    <property type="match status" value="1"/>
</dbReference>
<dbReference type="PANTHER" id="PTHR43952:SF75">
    <property type="entry name" value="PROTEIN RADIALIS-LIKE 6"/>
    <property type="match status" value="1"/>
</dbReference>
<keyword evidence="4" id="KW-0539">Nucleus</keyword>
<evidence type="ECO:0000256" key="1">
    <source>
        <dbReference type="ARBA" id="ARBA00004123"/>
    </source>
</evidence>
<evidence type="ECO:0000256" key="4">
    <source>
        <dbReference type="ARBA" id="ARBA00023242"/>
    </source>
</evidence>
<keyword evidence="3" id="KW-0804">Transcription</keyword>
<dbReference type="GO" id="GO:0005634">
    <property type="term" value="C:nucleus"/>
    <property type="evidence" value="ECO:0007669"/>
    <property type="project" value="UniProtKB-SubCell"/>
</dbReference>
<dbReference type="FunFam" id="1.10.10.60:FF:000154">
    <property type="entry name" value="Transcription factor SRM1"/>
    <property type="match status" value="1"/>
</dbReference>
<dbReference type="PROSITE" id="PS51293">
    <property type="entry name" value="SANT"/>
    <property type="match status" value="1"/>
</dbReference>
<keyword evidence="5" id="KW-0732">Signal</keyword>
<dbReference type="AlphaFoldDB" id="A0A5N5LY48"/>
<gene>
    <name evidence="8" type="ORF">DKX38_011036</name>
</gene>
<dbReference type="Pfam" id="PF00249">
    <property type="entry name" value="Myb_DNA-binding"/>
    <property type="match status" value="1"/>
</dbReference>
<evidence type="ECO:0000259" key="6">
    <source>
        <dbReference type="PROSITE" id="PS50090"/>
    </source>
</evidence>
<feature type="chain" id="PRO_5024468039" evidence="5">
    <location>
        <begin position="28"/>
        <end position="314"/>
    </location>
</feature>
<keyword evidence="9" id="KW-1185">Reference proteome</keyword>
<dbReference type="InterPro" id="IPR044636">
    <property type="entry name" value="RADIALIS-like"/>
</dbReference>
<sequence>MVKIKVESVVENLVLLLLYLDLHGNASHSFQLPCNNCAPYLIRIIKATDVLSPWSLCWRTRQSDTKDPPVCQKQIQDQVIGRNFPIPADVLPLSTPYYHPSKCEILAVKQDRTVPLARDQSMESNLLGRQMRTKQKCDENIGRREEVVKSLQLQEQCSAKKTKGRSFDTDSSHRLSRSILWFLSGRVTLYSALLEEIFPHCVAPLLAAAYKELSSVIPSPYHPFTSDSRTAHSFLPMSSNSLTSWTPKQNKLFEKALALYDKDTPDRWHNVARAVGGKSAEEVKRHYEILIKDVREIESGRVPFPNYRSSGNGN</sequence>
<feature type="signal peptide" evidence="5">
    <location>
        <begin position="1"/>
        <end position="27"/>
    </location>
</feature>
<dbReference type="SUPFAM" id="SSF46689">
    <property type="entry name" value="Homeodomain-like"/>
    <property type="match status" value="1"/>
</dbReference>
<dbReference type="EMBL" id="VDCV01000007">
    <property type="protein sequence ID" value="KAB5547630.1"/>
    <property type="molecule type" value="Genomic_DNA"/>
</dbReference>
<evidence type="ECO:0000256" key="3">
    <source>
        <dbReference type="ARBA" id="ARBA00023163"/>
    </source>
</evidence>
<comment type="caution">
    <text evidence="8">The sequence shown here is derived from an EMBL/GenBank/DDBJ whole genome shotgun (WGS) entry which is preliminary data.</text>
</comment>
<dbReference type="InterPro" id="IPR001005">
    <property type="entry name" value="SANT/Myb"/>
</dbReference>
<comment type="subcellular location">
    <subcellularLocation>
        <location evidence="1">Nucleus</location>
    </subcellularLocation>
</comment>
<organism evidence="8 9">
    <name type="scientific">Salix brachista</name>
    <dbReference type="NCBI Taxonomy" id="2182728"/>
    <lineage>
        <taxon>Eukaryota</taxon>
        <taxon>Viridiplantae</taxon>
        <taxon>Streptophyta</taxon>
        <taxon>Embryophyta</taxon>
        <taxon>Tracheophyta</taxon>
        <taxon>Spermatophyta</taxon>
        <taxon>Magnoliopsida</taxon>
        <taxon>eudicotyledons</taxon>
        <taxon>Gunneridae</taxon>
        <taxon>Pentapetalae</taxon>
        <taxon>rosids</taxon>
        <taxon>fabids</taxon>
        <taxon>Malpighiales</taxon>
        <taxon>Salicaceae</taxon>
        <taxon>Saliceae</taxon>
        <taxon>Salix</taxon>
    </lineage>
</organism>
<dbReference type="PANTHER" id="PTHR43952">
    <property type="entry name" value="MYB FAMILY TRANSCRIPTION FACTOR-RELATED"/>
    <property type="match status" value="1"/>
</dbReference>
<proteinExistence type="predicted"/>
<dbReference type="InterPro" id="IPR009057">
    <property type="entry name" value="Homeodomain-like_sf"/>
</dbReference>
<reference evidence="9" key="1">
    <citation type="journal article" date="2019" name="Gigascience">
        <title>De novo genome assembly of the endangered Acer yangbiense, a plant species with extremely small populations endemic to Yunnan Province, China.</title>
        <authorList>
            <person name="Yang J."/>
            <person name="Wariss H.M."/>
            <person name="Tao L."/>
            <person name="Zhang R."/>
            <person name="Yun Q."/>
            <person name="Hollingsworth P."/>
            <person name="Dao Z."/>
            <person name="Luo G."/>
            <person name="Guo H."/>
            <person name="Ma Y."/>
            <person name="Sun W."/>
        </authorList>
    </citation>
    <scope>NUCLEOTIDE SEQUENCE [LARGE SCALE GENOMIC DNA]</scope>
    <source>
        <strain evidence="9">cv. br00</strain>
    </source>
</reference>
<feature type="domain" description="Myb-like" evidence="6">
    <location>
        <begin position="244"/>
        <end position="291"/>
    </location>
</feature>
<dbReference type="Proteomes" id="UP000326939">
    <property type="component" value="Chromosome 7"/>
</dbReference>
<dbReference type="CDD" id="cd00167">
    <property type="entry name" value="SANT"/>
    <property type="match status" value="1"/>
</dbReference>